<keyword evidence="4" id="KW-0804">Transcription</keyword>
<evidence type="ECO:0000313" key="6">
    <source>
        <dbReference type="EMBL" id="VVQ23738.1"/>
    </source>
</evidence>
<dbReference type="PROSITE" id="PS50931">
    <property type="entry name" value="HTH_LYSR"/>
    <property type="match status" value="1"/>
</dbReference>
<dbReference type="Proteomes" id="UP000381378">
    <property type="component" value="Unassembled WGS sequence"/>
</dbReference>
<gene>
    <name evidence="6" type="primary">pgrR_5</name>
    <name evidence="6" type="ORF">PS928_05606</name>
</gene>
<dbReference type="Pfam" id="PF00126">
    <property type="entry name" value="HTH_1"/>
    <property type="match status" value="1"/>
</dbReference>
<organism evidence="6 7">
    <name type="scientific">Pseudomonas fluorescens</name>
    <dbReference type="NCBI Taxonomy" id="294"/>
    <lineage>
        <taxon>Bacteria</taxon>
        <taxon>Pseudomonadati</taxon>
        <taxon>Pseudomonadota</taxon>
        <taxon>Gammaproteobacteria</taxon>
        <taxon>Pseudomonadales</taxon>
        <taxon>Pseudomonadaceae</taxon>
        <taxon>Pseudomonas</taxon>
    </lineage>
</organism>
<dbReference type="PANTHER" id="PTHR30537:SF1">
    <property type="entry name" value="HTH-TYPE TRANSCRIPTIONAL REGULATOR PGRR"/>
    <property type="match status" value="1"/>
</dbReference>
<name>A0A5E7VLW1_PSEFL</name>
<dbReference type="InterPro" id="IPR005119">
    <property type="entry name" value="LysR_subst-bd"/>
</dbReference>
<dbReference type="SUPFAM" id="SSF46785">
    <property type="entry name" value="Winged helix' DNA-binding domain"/>
    <property type="match status" value="1"/>
</dbReference>
<sequence length="299" mass="33384">MKREEMADLTAFLAVAEARSFTKAATKLGLSQSALSQIVQRLEQRLGMRLLNRTTRSVAPTEAGELLLQTLAPALDELDASIAALSELGGKPAGTIRITSVEHAAKTILWPVLRELMITYPDIKTDLTLDYGLTDIVAERFDAGVRLGEDVDKDMIALRISPDIPMTIVGASTYFDKHPIPVQPQELVKHQCINLRLSTSRGHYVWPFRKDNRELKVRVNGPAAFNSITMILDAVLDGFGLAFLPLDQVQEDLDSGRLVRVLEDWTPCFPGYHLYYPSRRQLTPAFALLVKAFRNRLSR</sequence>
<evidence type="ECO:0000256" key="4">
    <source>
        <dbReference type="ARBA" id="ARBA00023163"/>
    </source>
</evidence>
<accession>A0A5E7VLW1</accession>
<keyword evidence="3" id="KW-0238">DNA-binding</keyword>
<dbReference type="FunFam" id="3.40.190.290:FF:000012">
    <property type="entry name" value="Transcriptional regulator, LysR family"/>
    <property type="match status" value="1"/>
</dbReference>
<dbReference type="GO" id="GO:0006351">
    <property type="term" value="P:DNA-templated transcription"/>
    <property type="evidence" value="ECO:0007669"/>
    <property type="project" value="TreeGrafter"/>
</dbReference>
<feature type="domain" description="HTH lysR-type" evidence="5">
    <location>
        <begin position="4"/>
        <end position="61"/>
    </location>
</feature>
<dbReference type="SUPFAM" id="SSF53850">
    <property type="entry name" value="Periplasmic binding protein-like II"/>
    <property type="match status" value="1"/>
</dbReference>
<dbReference type="PANTHER" id="PTHR30537">
    <property type="entry name" value="HTH-TYPE TRANSCRIPTIONAL REGULATOR"/>
    <property type="match status" value="1"/>
</dbReference>
<comment type="similarity">
    <text evidence="1">Belongs to the LysR transcriptional regulatory family.</text>
</comment>
<evidence type="ECO:0000313" key="7">
    <source>
        <dbReference type="Proteomes" id="UP000381378"/>
    </source>
</evidence>
<evidence type="ECO:0000256" key="2">
    <source>
        <dbReference type="ARBA" id="ARBA00023015"/>
    </source>
</evidence>
<evidence type="ECO:0000256" key="3">
    <source>
        <dbReference type="ARBA" id="ARBA00023125"/>
    </source>
</evidence>
<dbReference type="PRINTS" id="PR00039">
    <property type="entry name" value="HTHLYSR"/>
</dbReference>
<dbReference type="InterPro" id="IPR000847">
    <property type="entry name" value="LysR_HTH_N"/>
</dbReference>
<dbReference type="RefSeq" id="WP_150787842.1">
    <property type="nucleotide sequence ID" value="NZ_CABVJF010000029.1"/>
</dbReference>
<keyword evidence="2" id="KW-0805">Transcription regulation</keyword>
<dbReference type="FunFam" id="1.10.10.10:FF:000001">
    <property type="entry name" value="LysR family transcriptional regulator"/>
    <property type="match status" value="1"/>
</dbReference>
<dbReference type="Gene3D" id="3.40.190.290">
    <property type="match status" value="1"/>
</dbReference>
<dbReference type="EMBL" id="CABVJF010000029">
    <property type="protein sequence ID" value="VVQ23738.1"/>
    <property type="molecule type" value="Genomic_DNA"/>
</dbReference>
<dbReference type="CDD" id="cd08474">
    <property type="entry name" value="PBP2_CrgA_like_5"/>
    <property type="match status" value="1"/>
</dbReference>
<reference evidence="6 7" key="1">
    <citation type="submission" date="2019-09" db="EMBL/GenBank/DDBJ databases">
        <authorList>
            <person name="Chandra G."/>
            <person name="Truman W A."/>
        </authorList>
    </citation>
    <scope>NUCLEOTIDE SEQUENCE [LARGE SCALE GENOMIC DNA]</scope>
    <source>
        <strain evidence="6">PS928</strain>
    </source>
</reference>
<dbReference type="InterPro" id="IPR058163">
    <property type="entry name" value="LysR-type_TF_proteobact-type"/>
</dbReference>
<dbReference type="InterPro" id="IPR036390">
    <property type="entry name" value="WH_DNA-bd_sf"/>
</dbReference>
<dbReference type="AlphaFoldDB" id="A0A5E7VLW1"/>
<evidence type="ECO:0000259" key="5">
    <source>
        <dbReference type="PROSITE" id="PS50931"/>
    </source>
</evidence>
<dbReference type="GO" id="GO:0043565">
    <property type="term" value="F:sequence-specific DNA binding"/>
    <property type="evidence" value="ECO:0007669"/>
    <property type="project" value="TreeGrafter"/>
</dbReference>
<protein>
    <submittedName>
        <fullName evidence="6">HTH-type transcriptional regulator PgrR</fullName>
    </submittedName>
</protein>
<dbReference type="GO" id="GO:0003700">
    <property type="term" value="F:DNA-binding transcription factor activity"/>
    <property type="evidence" value="ECO:0007669"/>
    <property type="project" value="InterPro"/>
</dbReference>
<evidence type="ECO:0000256" key="1">
    <source>
        <dbReference type="ARBA" id="ARBA00009437"/>
    </source>
</evidence>
<dbReference type="InterPro" id="IPR036388">
    <property type="entry name" value="WH-like_DNA-bd_sf"/>
</dbReference>
<dbReference type="Pfam" id="PF03466">
    <property type="entry name" value="LysR_substrate"/>
    <property type="match status" value="1"/>
</dbReference>
<dbReference type="Gene3D" id="1.10.10.10">
    <property type="entry name" value="Winged helix-like DNA-binding domain superfamily/Winged helix DNA-binding domain"/>
    <property type="match status" value="1"/>
</dbReference>
<dbReference type="OrthoDB" id="9813056at2"/>
<proteinExistence type="inferred from homology"/>